<dbReference type="InterPro" id="IPR036397">
    <property type="entry name" value="RNaseH_sf"/>
</dbReference>
<protein>
    <submittedName>
        <fullName evidence="2">Uncharacterized protein</fullName>
    </submittedName>
</protein>
<feature type="compositionally biased region" description="Basic residues" evidence="1">
    <location>
        <begin position="97"/>
        <end position="109"/>
    </location>
</feature>
<comment type="caution">
    <text evidence="2">The sequence shown here is derived from an EMBL/GenBank/DDBJ whole genome shotgun (WGS) entry which is preliminary data.</text>
</comment>
<dbReference type="PANTHER" id="PTHR47169:SF2">
    <property type="entry name" value="OS01G0541250 PROTEIN"/>
    <property type="match status" value="1"/>
</dbReference>
<dbReference type="Gene3D" id="3.30.420.10">
    <property type="entry name" value="Ribonuclease H-like superfamily/Ribonuclease H"/>
    <property type="match status" value="2"/>
</dbReference>
<dbReference type="OrthoDB" id="115694at2759"/>
<keyword evidence="3" id="KW-1185">Reference proteome</keyword>
<dbReference type="HOGENOM" id="CLU_1163103_0_0_1"/>
<dbReference type="Proteomes" id="UP000018721">
    <property type="component" value="Unassembled WGS sequence"/>
</dbReference>
<accession>V9FGL7</accession>
<gene>
    <name evidence="2" type="ORF">F443_05882</name>
</gene>
<evidence type="ECO:0000313" key="3">
    <source>
        <dbReference type="Proteomes" id="UP000018721"/>
    </source>
</evidence>
<evidence type="ECO:0000313" key="2">
    <source>
        <dbReference type="EMBL" id="ETI50600.1"/>
    </source>
</evidence>
<evidence type="ECO:0000256" key="1">
    <source>
        <dbReference type="SAM" id="MobiDB-lite"/>
    </source>
</evidence>
<organism evidence="2 3">
    <name type="scientific">Phytophthora nicotianae P1569</name>
    <dbReference type="NCBI Taxonomy" id="1317065"/>
    <lineage>
        <taxon>Eukaryota</taxon>
        <taxon>Sar</taxon>
        <taxon>Stramenopiles</taxon>
        <taxon>Oomycota</taxon>
        <taxon>Peronosporomycetes</taxon>
        <taxon>Peronosporales</taxon>
        <taxon>Peronosporaceae</taxon>
        <taxon>Phytophthora</taxon>
    </lineage>
</organism>
<proteinExistence type="predicted"/>
<dbReference type="AlphaFoldDB" id="V9FGL7"/>
<name>V9FGL7_PHYNI</name>
<dbReference type="PANTHER" id="PTHR47169">
    <property type="entry name" value="OS01G0541250 PROTEIN"/>
    <property type="match status" value="1"/>
</dbReference>
<sequence>MLKLKDDDWKKVVFSDKSSVWLTGAAGRVFVWRKVGEEFKNECLAPTFKSGRETLMVWGCITYEGPPRGCIQACAAKYGCSDDQVFVAQSRSGHQSRQLHHGRKGKSGRTSRMTEAFREDLNRSIEFIPFEDRTDIHTLARALGIQKSTLYVYYRAGVFRSHTARVKPMLTEKQHVDGVKFALGFVHRGPSNTLMFDSMMDYVHLDEKWFYPHKEKQRFYLGEHEDAPHITVKKRTSSM</sequence>
<dbReference type="EMBL" id="ANIZ01000996">
    <property type="protein sequence ID" value="ETI50600.1"/>
    <property type="molecule type" value="Genomic_DNA"/>
</dbReference>
<feature type="region of interest" description="Disordered" evidence="1">
    <location>
        <begin position="91"/>
        <end position="112"/>
    </location>
</feature>
<reference evidence="2 3" key="1">
    <citation type="submission" date="2013-11" db="EMBL/GenBank/DDBJ databases">
        <title>The Genome Sequence of Phytophthora parasitica P1569.</title>
        <authorList>
            <consortium name="The Broad Institute Genomics Platform"/>
            <person name="Russ C."/>
            <person name="Tyler B."/>
            <person name="Panabieres F."/>
            <person name="Shan W."/>
            <person name="Tripathy S."/>
            <person name="Grunwald N."/>
            <person name="Machado M."/>
            <person name="Johnson C.S."/>
            <person name="Arredondo F."/>
            <person name="Hong C."/>
            <person name="Coffey M."/>
            <person name="Young S.K."/>
            <person name="Zeng Q."/>
            <person name="Gargeya S."/>
            <person name="Fitzgerald M."/>
            <person name="Abouelleil A."/>
            <person name="Alvarado L."/>
            <person name="Chapman S.B."/>
            <person name="Gainer-Dewar J."/>
            <person name="Goldberg J."/>
            <person name="Griggs A."/>
            <person name="Gujja S."/>
            <person name="Hansen M."/>
            <person name="Howarth C."/>
            <person name="Imamovic A."/>
            <person name="Ireland A."/>
            <person name="Larimer J."/>
            <person name="McCowan C."/>
            <person name="Murphy C."/>
            <person name="Pearson M."/>
            <person name="Poon T.W."/>
            <person name="Priest M."/>
            <person name="Roberts A."/>
            <person name="Saif S."/>
            <person name="Shea T."/>
            <person name="Sykes S."/>
            <person name="Wortman J."/>
            <person name="Nusbaum C."/>
            <person name="Birren B."/>
        </authorList>
    </citation>
    <scope>NUCLEOTIDE SEQUENCE [LARGE SCALE GENOMIC DNA]</scope>
    <source>
        <strain evidence="2 3">P1569</strain>
    </source>
</reference>
<dbReference type="GO" id="GO:0003676">
    <property type="term" value="F:nucleic acid binding"/>
    <property type="evidence" value="ECO:0007669"/>
    <property type="project" value="InterPro"/>
</dbReference>